<keyword evidence="3" id="KW-0560">Oxidoreductase</keyword>
<dbReference type="Proteomes" id="UP000319516">
    <property type="component" value="Unassembled WGS sequence"/>
</dbReference>
<feature type="domain" description="Transketolase-like pyrimidine-binding" evidence="6">
    <location>
        <begin position="408"/>
        <end position="589"/>
    </location>
</feature>
<dbReference type="Pfam" id="PF02780">
    <property type="entry name" value="Transketolase_C"/>
    <property type="match status" value="1"/>
</dbReference>
<sequence>MSPAAHEVLDAHARERLAGLATGPVDLPAELPDRLAAEDALGLFDSQLASRHLDLAARWLRARGRGYYTIGSSGHEGNAAVAAALRADDPALLHYRSGAFYLERARRAAAAGLEVGGGPIDGVRDVALGLVAATDEPISGGRHKVFGRHELAVIPQTSTIASHLPRTVGVAFAIGRAARLGVDCPWPADAVAVCSQGDASVNHSTATGAINAAVQVGYRGLPMPLLIVCEDNGLGISVPTPEGWVAHAFADRPGLRYFAADGSDLAQTWTVARDAAAFVREQRRPAFLHLRTVRLMGHAGTDLESAYRRPAQLQADLARDPLLGTARLLVGAGVLSPAQALERYEATGERVRATLLEATDRPELATAEAVMAPLAPRRPDAVAAEVARMAERVAAGQGAAADQDTPSLTLAQTINRCLRDVLTAYGTALVFGEDVGAKGGVYGVTKGLAKKFGTARVFDTLLDEQTILGLALGAGVSGLLPIPEVQYLAYLHNAEDQLRGEAATLPFFSAGQYRNPMVVRVAGYGYQKGFGGHFHNDNAVGVLRDVPGLVIASPARPDDAAAMLRSCVAAARVDGSVSVFLEPIALYHSTDLYAGGDGAWTCPWVGPAGWAEGHVPIGRGRVHGEGSDLTIVTFGNGVPMGLRVAKRLAADGVGVRVLDLRWLAPLPVEDLVAAATATGRVLVVDETRATGGVSEGVFAALVDAGYSGRLARVAAKDSFIPLGDAANLVLVSEGEVDVAARALLAR</sequence>
<dbReference type="Pfam" id="PF02779">
    <property type="entry name" value="Transket_pyr"/>
    <property type="match status" value="1"/>
</dbReference>
<evidence type="ECO:0000259" key="6">
    <source>
        <dbReference type="SMART" id="SM00861"/>
    </source>
</evidence>
<evidence type="ECO:0000256" key="4">
    <source>
        <dbReference type="ARBA" id="ARBA00023052"/>
    </source>
</evidence>
<comment type="catalytic activity">
    <reaction evidence="5">
        <text>N(6)-[(R)-lipoyl]-L-lysyl-[protein] + 2-oxoglutarate + H(+) = N(6)-[(R)-S(8)-succinyldihydrolipoyl]-L-lysyl-[protein] + CO2</text>
        <dbReference type="Rhea" id="RHEA:12188"/>
        <dbReference type="Rhea" id="RHEA-COMP:10474"/>
        <dbReference type="Rhea" id="RHEA-COMP:20092"/>
        <dbReference type="ChEBI" id="CHEBI:15378"/>
        <dbReference type="ChEBI" id="CHEBI:16526"/>
        <dbReference type="ChEBI" id="CHEBI:16810"/>
        <dbReference type="ChEBI" id="CHEBI:83099"/>
        <dbReference type="ChEBI" id="CHEBI:83120"/>
        <dbReference type="EC" id="1.2.4.2"/>
    </reaction>
</comment>
<keyword evidence="8" id="KW-1185">Reference proteome</keyword>
<dbReference type="GO" id="GO:0009083">
    <property type="term" value="P:branched-chain amino acid catabolic process"/>
    <property type="evidence" value="ECO:0007669"/>
    <property type="project" value="TreeGrafter"/>
</dbReference>
<protein>
    <submittedName>
        <fullName evidence="7">2-oxoisovalerate dehydrogenase E1 component</fullName>
    </submittedName>
</protein>
<dbReference type="GO" id="GO:0007584">
    <property type="term" value="P:response to nutrient"/>
    <property type="evidence" value="ECO:0007669"/>
    <property type="project" value="TreeGrafter"/>
</dbReference>
<dbReference type="InterPro" id="IPR033248">
    <property type="entry name" value="Transketolase_C"/>
</dbReference>
<dbReference type="PANTHER" id="PTHR42980">
    <property type="entry name" value="2-OXOISOVALERATE DEHYDROGENASE SUBUNIT BETA-RELATED"/>
    <property type="match status" value="1"/>
</dbReference>
<evidence type="ECO:0000256" key="1">
    <source>
        <dbReference type="ARBA" id="ARBA00001964"/>
    </source>
</evidence>
<comment type="caution">
    <text evidence="7">The sequence shown here is derived from an EMBL/GenBank/DDBJ whole genome shotgun (WGS) entry which is preliminary data.</text>
</comment>
<dbReference type="AlphaFoldDB" id="A0A542YLT0"/>
<evidence type="ECO:0000313" key="7">
    <source>
        <dbReference type="EMBL" id="TQL49032.1"/>
    </source>
</evidence>
<dbReference type="SUPFAM" id="SSF52518">
    <property type="entry name" value="Thiamin diphosphate-binding fold (THDP-binding)"/>
    <property type="match status" value="2"/>
</dbReference>
<dbReference type="Pfam" id="PF00676">
    <property type="entry name" value="E1_dh"/>
    <property type="match status" value="1"/>
</dbReference>
<dbReference type="InterPro" id="IPR009014">
    <property type="entry name" value="Transketo_C/PFOR_II"/>
</dbReference>
<proteinExistence type="predicted"/>
<evidence type="ECO:0000313" key="8">
    <source>
        <dbReference type="Proteomes" id="UP000319516"/>
    </source>
</evidence>
<gene>
    <name evidence="7" type="ORF">FB467_0097</name>
</gene>
<evidence type="ECO:0000256" key="5">
    <source>
        <dbReference type="ARBA" id="ARBA00051911"/>
    </source>
</evidence>
<keyword evidence="2" id="KW-0816">Tricarboxylic acid cycle</keyword>
<dbReference type="PANTHER" id="PTHR42980:SF1">
    <property type="entry name" value="2-OXOISOVALERATE DEHYDROGENASE SUBUNIT BETA, MITOCHONDRIAL"/>
    <property type="match status" value="1"/>
</dbReference>
<dbReference type="Gene3D" id="3.40.50.920">
    <property type="match status" value="1"/>
</dbReference>
<dbReference type="InterPro" id="IPR001017">
    <property type="entry name" value="DH_E1"/>
</dbReference>
<dbReference type="SMART" id="SM00861">
    <property type="entry name" value="Transket_pyr"/>
    <property type="match status" value="1"/>
</dbReference>
<dbReference type="EMBL" id="VFOP01000001">
    <property type="protein sequence ID" value="TQL49032.1"/>
    <property type="molecule type" value="Genomic_DNA"/>
</dbReference>
<accession>A0A542YLT0</accession>
<dbReference type="GO" id="GO:0004591">
    <property type="term" value="F:oxoglutarate dehydrogenase (succinyl-transferring) activity"/>
    <property type="evidence" value="ECO:0007669"/>
    <property type="project" value="UniProtKB-EC"/>
</dbReference>
<dbReference type="GO" id="GO:0000287">
    <property type="term" value="F:magnesium ion binding"/>
    <property type="evidence" value="ECO:0007669"/>
    <property type="project" value="UniProtKB-ARBA"/>
</dbReference>
<dbReference type="InterPro" id="IPR005475">
    <property type="entry name" value="Transketolase-like_Pyr-bd"/>
</dbReference>
<organism evidence="7 8">
    <name type="scientific">Ornithinicoccus hortensis</name>
    <dbReference type="NCBI Taxonomy" id="82346"/>
    <lineage>
        <taxon>Bacteria</taxon>
        <taxon>Bacillati</taxon>
        <taxon>Actinomycetota</taxon>
        <taxon>Actinomycetes</taxon>
        <taxon>Micrococcales</taxon>
        <taxon>Intrasporangiaceae</taxon>
        <taxon>Ornithinicoccus</taxon>
    </lineage>
</organism>
<dbReference type="Gene3D" id="3.40.50.970">
    <property type="match status" value="2"/>
</dbReference>
<dbReference type="GO" id="GO:0006099">
    <property type="term" value="P:tricarboxylic acid cycle"/>
    <property type="evidence" value="ECO:0007669"/>
    <property type="project" value="UniProtKB-KW"/>
</dbReference>
<name>A0A542YLT0_9MICO</name>
<reference evidence="7 8" key="1">
    <citation type="submission" date="2019-06" db="EMBL/GenBank/DDBJ databases">
        <title>Sequencing the genomes of 1000 actinobacteria strains.</title>
        <authorList>
            <person name="Klenk H.-P."/>
        </authorList>
    </citation>
    <scope>NUCLEOTIDE SEQUENCE [LARGE SCALE GENOMIC DNA]</scope>
    <source>
        <strain evidence="7 8">DSM 12335</strain>
    </source>
</reference>
<dbReference type="SUPFAM" id="SSF52922">
    <property type="entry name" value="TK C-terminal domain-like"/>
    <property type="match status" value="1"/>
</dbReference>
<evidence type="ECO:0000256" key="2">
    <source>
        <dbReference type="ARBA" id="ARBA00022532"/>
    </source>
</evidence>
<dbReference type="RefSeq" id="WP_244932721.1">
    <property type="nucleotide sequence ID" value="NZ_BAAAIK010000008.1"/>
</dbReference>
<comment type="cofactor">
    <cofactor evidence="1">
        <name>thiamine diphosphate</name>
        <dbReference type="ChEBI" id="CHEBI:58937"/>
    </cofactor>
</comment>
<keyword evidence="4" id="KW-0786">Thiamine pyrophosphate</keyword>
<evidence type="ECO:0000256" key="3">
    <source>
        <dbReference type="ARBA" id="ARBA00023002"/>
    </source>
</evidence>
<dbReference type="InterPro" id="IPR029061">
    <property type="entry name" value="THDP-binding"/>
</dbReference>